<evidence type="ECO:0000313" key="13">
    <source>
        <dbReference type="EMBL" id="RWS30471.1"/>
    </source>
</evidence>
<feature type="transmembrane region" description="Helical" evidence="11">
    <location>
        <begin position="149"/>
        <end position="169"/>
    </location>
</feature>
<dbReference type="InterPro" id="IPR000276">
    <property type="entry name" value="GPCR_Rhodpsn"/>
</dbReference>
<keyword evidence="5 10" id="KW-0297">G-protein coupled receptor</keyword>
<comment type="caution">
    <text evidence="13">The sequence shown here is derived from an EMBL/GenBank/DDBJ whole genome shotgun (WGS) entry which is preliminary data.</text>
</comment>
<keyword evidence="8 10" id="KW-0807">Transducer</keyword>
<evidence type="ECO:0000256" key="5">
    <source>
        <dbReference type="ARBA" id="ARBA00023040"/>
    </source>
</evidence>
<dbReference type="EMBL" id="NCKV01000490">
    <property type="protein sequence ID" value="RWS30471.1"/>
    <property type="molecule type" value="Genomic_DNA"/>
</dbReference>
<keyword evidence="9" id="KW-0716">Sensory transduction</keyword>
<evidence type="ECO:0000256" key="11">
    <source>
        <dbReference type="SAM" id="Phobius"/>
    </source>
</evidence>
<dbReference type="OrthoDB" id="6414998at2759"/>
<feature type="non-terminal residue" evidence="13">
    <location>
        <position position="1"/>
    </location>
</feature>
<keyword evidence="3 10" id="KW-0812">Transmembrane</keyword>
<evidence type="ECO:0000256" key="8">
    <source>
        <dbReference type="ARBA" id="ARBA00023224"/>
    </source>
</evidence>
<comment type="subcellular location">
    <subcellularLocation>
        <location evidence="1">Membrane</location>
        <topology evidence="1">Multi-pass membrane protein</topology>
    </subcellularLocation>
</comment>
<proteinExistence type="inferred from homology"/>
<feature type="domain" description="G-protein coupled receptors family 1 profile" evidence="12">
    <location>
        <begin position="46"/>
        <end position="312"/>
    </location>
</feature>
<dbReference type="PROSITE" id="PS50262">
    <property type="entry name" value="G_PROTEIN_RECEP_F1_2"/>
    <property type="match status" value="1"/>
</dbReference>
<sequence>EWCDLLSNEYLNYVPRHWLQYSPPTCDTHFVFAILYTIIAAIGLVGNGLILWLFVSRKRLQTPTIMLSTNVALSDLLMNLKIPFVIYNSFNCRPSIGVTGCQLYGFIGGFAGTATIASITAVTCERYYTISRSAKCAIHPLSFKKSISIIIAIWLYALTFSLPPLLGIVNRYVPEGFLTTCSFDYLSEDLASKTFVFVFFVAAYVIPLCLIIFSYISIYAKTVRSAKLIRRYQKEVLNSNAAEIVKRSYALTKLKLGKTTLCLIILWTLAWTPYAMVALFGLFGDRKYLSPTLSMIPALFCKCASIIDPFVYGTSNSKFRNEIKCLLKSRRETSETFNSSWKSSRTTSQSSSSKSIRFSKRIESKRETFV</sequence>
<keyword evidence="7 10" id="KW-0675">Receptor</keyword>
<evidence type="ECO:0000256" key="9">
    <source>
        <dbReference type="ARBA" id="ARBA00023305"/>
    </source>
</evidence>
<evidence type="ECO:0000256" key="4">
    <source>
        <dbReference type="ARBA" id="ARBA00022989"/>
    </source>
</evidence>
<dbReference type="PRINTS" id="PR00237">
    <property type="entry name" value="GPCRRHODOPSN"/>
</dbReference>
<dbReference type="Pfam" id="PF00001">
    <property type="entry name" value="7tm_1"/>
    <property type="match status" value="1"/>
</dbReference>
<accession>A0A443SSF6</accession>
<feature type="transmembrane region" description="Helical" evidence="11">
    <location>
        <begin position="67"/>
        <end position="86"/>
    </location>
</feature>
<keyword evidence="14" id="KW-1185">Reference proteome</keyword>
<evidence type="ECO:0000256" key="10">
    <source>
        <dbReference type="RuleBase" id="RU000688"/>
    </source>
</evidence>
<dbReference type="PANTHER" id="PTHR24240">
    <property type="entry name" value="OPSIN"/>
    <property type="match status" value="1"/>
</dbReference>
<evidence type="ECO:0000256" key="3">
    <source>
        <dbReference type="ARBA" id="ARBA00022692"/>
    </source>
</evidence>
<dbReference type="Gene3D" id="1.20.1070.10">
    <property type="entry name" value="Rhodopsin 7-helix transmembrane proteins"/>
    <property type="match status" value="1"/>
</dbReference>
<dbReference type="InterPro" id="IPR050125">
    <property type="entry name" value="GPCR_opsins"/>
</dbReference>
<evidence type="ECO:0000313" key="14">
    <source>
        <dbReference type="Proteomes" id="UP000288716"/>
    </source>
</evidence>
<gene>
    <name evidence="13" type="ORF">B4U80_08559</name>
</gene>
<dbReference type="GO" id="GO:0016020">
    <property type="term" value="C:membrane"/>
    <property type="evidence" value="ECO:0007669"/>
    <property type="project" value="UniProtKB-SubCell"/>
</dbReference>
<feature type="transmembrane region" description="Helical" evidence="11">
    <location>
        <begin position="295"/>
        <end position="314"/>
    </location>
</feature>
<dbReference type="AlphaFoldDB" id="A0A443SSF6"/>
<dbReference type="GO" id="GO:0004930">
    <property type="term" value="F:G protein-coupled receptor activity"/>
    <property type="evidence" value="ECO:0007669"/>
    <property type="project" value="UniProtKB-KW"/>
</dbReference>
<dbReference type="STRING" id="299467.A0A443SSF6"/>
<name>A0A443SSF6_9ACAR</name>
<protein>
    <submittedName>
        <fullName evidence="13">Opsin: ultraviolet-sensitive-like protein</fullName>
    </submittedName>
</protein>
<keyword evidence="9" id="KW-0844">Vision</keyword>
<keyword evidence="6 11" id="KW-0472">Membrane</keyword>
<evidence type="ECO:0000256" key="2">
    <source>
        <dbReference type="ARBA" id="ARBA00010663"/>
    </source>
</evidence>
<dbReference type="InterPro" id="IPR017452">
    <property type="entry name" value="GPCR_Rhodpsn_7TM"/>
</dbReference>
<dbReference type="GO" id="GO:0007601">
    <property type="term" value="P:visual perception"/>
    <property type="evidence" value="ECO:0007669"/>
    <property type="project" value="UniProtKB-KW"/>
</dbReference>
<feature type="transmembrane region" description="Helical" evidence="11">
    <location>
        <begin position="30"/>
        <end position="55"/>
    </location>
</feature>
<comment type="similarity">
    <text evidence="2 10">Belongs to the G-protein coupled receptor 1 family.</text>
</comment>
<evidence type="ECO:0000256" key="7">
    <source>
        <dbReference type="ARBA" id="ARBA00023170"/>
    </source>
</evidence>
<feature type="non-terminal residue" evidence="13">
    <location>
        <position position="370"/>
    </location>
</feature>
<dbReference type="SUPFAM" id="SSF81321">
    <property type="entry name" value="Family A G protein-coupled receptor-like"/>
    <property type="match status" value="1"/>
</dbReference>
<feature type="transmembrane region" description="Helical" evidence="11">
    <location>
        <begin position="261"/>
        <end position="283"/>
    </location>
</feature>
<evidence type="ECO:0000259" key="12">
    <source>
        <dbReference type="PROSITE" id="PS50262"/>
    </source>
</evidence>
<evidence type="ECO:0000256" key="1">
    <source>
        <dbReference type="ARBA" id="ARBA00004141"/>
    </source>
</evidence>
<evidence type="ECO:0000256" key="6">
    <source>
        <dbReference type="ARBA" id="ARBA00023136"/>
    </source>
</evidence>
<dbReference type="VEuPathDB" id="VectorBase:LDEU001569"/>
<reference evidence="13 14" key="1">
    <citation type="journal article" date="2018" name="Gigascience">
        <title>Genomes of trombidid mites reveal novel predicted allergens and laterally-transferred genes associated with secondary metabolism.</title>
        <authorList>
            <person name="Dong X."/>
            <person name="Chaisiri K."/>
            <person name="Xia D."/>
            <person name="Armstrong S.D."/>
            <person name="Fang Y."/>
            <person name="Donnelly M.J."/>
            <person name="Kadowaki T."/>
            <person name="McGarry J.W."/>
            <person name="Darby A.C."/>
            <person name="Makepeace B.L."/>
        </authorList>
    </citation>
    <scope>NUCLEOTIDE SEQUENCE [LARGE SCALE GENOMIC DNA]</scope>
    <source>
        <strain evidence="13">UoL-UT</strain>
    </source>
</reference>
<dbReference type="Proteomes" id="UP000288716">
    <property type="component" value="Unassembled WGS sequence"/>
</dbReference>
<keyword evidence="4 11" id="KW-1133">Transmembrane helix</keyword>
<organism evidence="13 14">
    <name type="scientific">Leptotrombidium deliense</name>
    <dbReference type="NCBI Taxonomy" id="299467"/>
    <lineage>
        <taxon>Eukaryota</taxon>
        <taxon>Metazoa</taxon>
        <taxon>Ecdysozoa</taxon>
        <taxon>Arthropoda</taxon>
        <taxon>Chelicerata</taxon>
        <taxon>Arachnida</taxon>
        <taxon>Acari</taxon>
        <taxon>Acariformes</taxon>
        <taxon>Trombidiformes</taxon>
        <taxon>Prostigmata</taxon>
        <taxon>Anystina</taxon>
        <taxon>Parasitengona</taxon>
        <taxon>Trombiculoidea</taxon>
        <taxon>Trombiculidae</taxon>
        <taxon>Leptotrombidium</taxon>
    </lineage>
</organism>
<feature type="transmembrane region" description="Helical" evidence="11">
    <location>
        <begin position="195"/>
        <end position="220"/>
    </location>
</feature>
<feature type="transmembrane region" description="Helical" evidence="11">
    <location>
        <begin position="106"/>
        <end position="128"/>
    </location>
</feature>
<dbReference type="PROSITE" id="PS00237">
    <property type="entry name" value="G_PROTEIN_RECEP_F1_1"/>
    <property type="match status" value="1"/>
</dbReference>